<dbReference type="PROSITE" id="PS50885">
    <property type="entry name" value="HAMP"/>
    <property type="match status" value="1"/>
</dbReference>
<dbReference type="Gene3D" id="1.10.287.130">
    <property type="match status" value="1"/>
</dbReference>
<dbReference type="EC" id="2.7.13.3" evidence="3"/>
<dbReference type="PANTHER" id="PTHR45436">
    <property type="entry name" value="SENSOR HISTIDINE KINASE YKOH"/>
    <property type="match status" value="1"/>
</dbReference>
<sequence length="456" mass="49583">MWPPRNLPIRVRMSVTAMLVTGLLVGALYVALLVLVRQDAVTEARLHAAQSAQQVVLDAEAGRLVPPLITAGADEMVQILDRNGKVIGANAALLKEGPIPAELPDPMELRRDSTVCGYPRPDSPCLLVTAYRFFLAGNPHTVIAAEPEPGLLPRPMWAVLFGIVGVLTVVLRGVSMWWAVGRTLAPVEAIRAEMDRITTAADLHRRVPLPARQDEIQRLAMSVNATLDRLERAVEQQRRFVSDVSHELRSPITGLRTGLEAAALLPDEIDQAEVVESALTATERLENIVADLLVLARRDAGIPAETERVDLAALVRQEVARRPRRVPITVKAEPHVMVEASKVGIGRVLTNLLDNGARHARTAVQVRVFTDGVDAVVEVEDDGEGIPAESRERVFERFVRLDEGRRRDPGGSGLGLAISREIVRDHGGSLTIADGHGGACFVLRLPRLEDTPEPTG</sequence>
<dbReference type="InterPro" id="IPR003594">
    <property type="entry name" value="HATPase_dom"/>
</dbReference>
<comment type="catalytic activity">
    <reaction evidence="1">
        <text>ATP + protein L-histidine = ADP + protein N-phospho-L-histidine.</text>
        <dbReference type="EC" id="2.7.13.3"/>
    </reaction>
</comment>
<comment type="caution">
    <text evidence="14">The sequence shown here is derived from an EMBL/GenBank/DDBJ whole genome shotgun (WGS) entry which is preliminary data.</text>
</comment>
<keyword evidence="6 11" id="KW-0812">Transmembrane</keyword>
<evidence type="ECO:0000256" key="4">
    <source>
        <dbReference type="ARBA" id="ARBA00022553"/>
    </source>
</evidence>
<keyword evidence="10 11" id="KW-0472">Membrane</keyword>
<dbReference type="PANTHER" id="PTHR45436:SF5">
    <property type="entry name" value="SENSOR HISTIDINE KINASE TRCS"/>
    <property type="match status" value="1"/>
</dbReference>
<keyword evidence="5" id="KW-0808">Transferase</keyword>
<evidence type="ECO:0000313" key="15">
    <source>
        <dbReference type="Proteomes" id="UP000661607"/>
    </source>
</evidence>
<dbReference type="InterPro" id="IPR003660">
    <property type="entry name" value="HAMP_dom"/>
</dbReference>
<evidence type="ECO:0000256" key="2">
    <source>
        <dbReference type="ARBA" id="ARBA00004236"/>
    </source>
</evidence>
<name>A0ABR9KBY5_9ACTN</name>
<dbReference type="Gene3D" id="6.10.340.10">
    <property type="match status" value="1"/>
</dbReference>
<comment type="subcellular location">
    <subcellularLocation>
        <location evidence="2">Cell membrane</location>
    </subcellularLocation>
</comment>
<protein>
    <recommendedName>
        <fullName evidence="3">histidine kinase</fullName>
        <ecNumber evidence="3">2.7.13.3</ecNumber>
    </recommendedName>
</protein>
<keyword evidence="9" id="KW-0902">Two-component regulatory system</keyword>
<keyword evidence="7 14" id="KW-0418">Kinase</keyword>
<evidence type="ECO:0000259" key="12">
    <source>
        <dbReference type="PROSITE" id="PS50109"/>
    </source>
</evidence>
<dbReference type="SMART" id="SM00387">
    <property type="entry name" value="HATPase_c"/>
    <property type="match status" value="1"/>
</dbReference>
<dbReference type="Pfam" id="PF00512">
    <property type="entry name" value="HisKA"/>
    <property type="match status" value="1"/>
</dbReference>
<feature type="domain" description="HAMP" evidence="13">
    <location>
        <begin position="181"/>
        <end position="235"/>
    </location>
</feature>
<dbReference type="EMBL" id="JADBEF010000001">
    <property type="protein sequence ID" value="MBE1559514.1"/>
    <property type="molecule type" value="Genomic_DNA"/>
</dbReference>
<keyword evidence="4" id="KW-0597">Phosphoprotein</keyword>
<accession>A0ABR9KBY5</accession>
<gene>
    <name evidence="14" type="ORF">H4W81_002293</name>
</gene>
<feature type="transmembrane region" description="Helical" evidence="11">
    <location>
        <begin position="157"/>
        <end position="180"/>
    </location>
</feature>
<dbReference type="Pfam" id="PF02518">
    <property type="entry name" value="HATPase_c"/>
    <property type="match status" value="1"/>
</dbReference>
<dbReference type="CDD" id="cd06225">
    <property type="entry name" value="HAMP"/>
    <property type="match status" value="1"/>
</dbReference>
<dbReference type="SUPFAM" id="SSF47384">
    <property type="entry name" value="Homodimeric domain of signal transducing histidine kinase"/>
    <property type="match status" value="1"/>
</dbReference>
<keyword evidence="8 11" id="KW-1133">Transmembrane helix</keyword>
<organism evidence="14 15">
    <name type="scientific">Nonomuraea africana</name>
    <dbReference type="NCBI Taxonomy" id="46171"/>
    <lineage>
        <taxon>Bacteria</taxon>
        <taxon>Bacillati</taxon>
        <taxon>Actinomycetota</taxon>
        <taxon>Actinomycetes</taxon>
        <taxon>Streptosporangiales</taxon>
        <taxon>Streptosporangiaceae</taxon>
        <taxon>Nonomuraea</taxon>
    </lineage>
</organism>
<evidence type="ECO:0000256" key="6">
    <source>
        <dbReference type="ARBA" id="ARBA00022692"/>
    </source>
</evidence>
<dbReference type="RefSeq" id="WP_192774774.1">
    <property type="nucleotide sequence ID" value="NZ_BAAASY010000001.1"/>
</dbReference>
<evidence type="ECO:0000256" key="1">
    <source>
        <dbReference type="ARBA" id="ARBA00000085"/>
    </source>
</evidence>
<dbReference type="SUPFAM" id="SSF55874">
    <property type="entry name" value="ATPase domain of HSP90 chaperone/DNA topoisomerase II/histidine kinase"/>
    <property type="match status" value="1"/>
</dbReference>
<dbReference type="SMART" id="SM00388">
    <property type="entry name" value="HisKA"/>
    <property type="match status" value="1"/>
</dbReference>
<dbReference type="InterPro" id="IPR036890">
    <property type="entry name" value="HATPase_C_sf"/>
</dbReference>
<dbReference type="Pfam" id="PF00672">
    <property type="entry name" value="HAMP"/>
    <property type="match status" value="1"/>
</dbReference>
<feature type="domain" description="Histidine kinase" evidence="12">
    <location>
        <begin position="243"/>
        <end position="449"/>
    </location>
</feature>
<evidence type="ECO:0000256" key="8">
    <source>
        <dbReference type="ARBA" id="ARBA00022989"/>
    </source>
</evidence>
<dbReference type="InterPro" id="IPR050428">
    <property type="entry name" value="TCS_sensor_his_kinase"/>
</dbReference>
<keyword evidence="15" id="KW-1185">Reference proteome</keyword>
<dbReference type="InterPro" id="IPR004358">
    <property type="entry name" value="Sig_transdc_His_kin-like_C"/>
</dbReference>
<evidence type="ECO:0000256" key="10">
    <source>
        <dbReference type="ARBA" id="ARBA00023136"/>
    </source>
</evidence>
<evidence type="ECO:0000259" key="13">
    <source>
        <dbReference type="PROSITE" id="PS50885"/>
    </source>
</evidence>
<dbReference type="PROSITE" id="PS50109">
    <property type="entry name" value="HIS_KIN"/>
    <property type="match status" value="1"/>
</dbReference>
<dbReference type="Proteomes" id="UP000661607">
    <property type="component" value="Unassembled WGS sequence"/>
</dbReference>
<dbReference type="InterPro" id="IPR036097">
    <property type="entry name" value="HisK_dim/P_sf"/>
</dbReference>
<proteinExistence type="predicted"/>
<dbReference type="Gene3D" id="3.30.565.10">
    <property type="entry name" value="Histidine kinase-like ATPase, C-terminal domain"/>
    <property type="match status" value="1"/>
</dbReference>
<evidence type="ECO:0000313" key="14">
    <source>
        <dbReference type="EMBL" id="MBE1559514.1"/>
    </source>
</evidence>
<dbReference type="CDD" id="cd00082">
    <property type="entry name" value="HisKA"/>
    <property type="match status" value="1"/>
</dbReference>
<evidence type="ECO:0000256" key="9">
    <source>
        <dbReference type="ARBA" id="ARBA00023012"/>
    </source>
</evidence>
<evidence type="ECO:0000256" key="5">
    <source>
        <dbReference type="ARBA" id="ARBA00022679"/>
    </source>
</evidence>
<dbReference type="InterPro" id="IPR005467">
    <property type="entry name" value="His_kinase_dom"/>
</dbReference>
<dbReference type="SMART" id="SM00304">
    <property type="entry name" value="HAMP"/>
    <property type="match status" value="1"/>
</dbReference>
<dbReference type="GO" id="GO:0016301">
    <property type="term" value="F:kinase activity"/>
    <property type="evidence" value="ECO:0007669"/>
    <property type="project" value="UniProtKB-KW"/>
</dbReference>
<feature type="transmembrane region" description="Helical" evidence="11">
    <location>
        <begin position="15"/>
        <end position="36"/>
    </location>
</feature>
<dbReference type="InterPro" id="IPR003661">
    <property type="entry name" value="HisK_dim/P_dom"/>
</dbReference>
<evidence type="ECO:0000256" key="7">
    <source>
        <dbReference type="ARBA" id="ARBA00022777"/>
    </source>
</evidence>
<evidence type="ECO:0000256" key="3">
    <source>
        <dbReference type="ARBA" id="ARBA00012438"/>
    </source>
</evidence>
<evidence type="ECO:0000256" key="11">
    <source>
        <dbReference type="SAM" id="Phobius"/>
    </source>
</evidence>
<reference evidence="14 15" key="1">
    <citation type="submission" date="2020-10" db="EMBL/GenBank/DDBJ databases">
        <title>Sequencing the genomes of 1000 actinobacteria strains.</title>
        <authorList>
            <person name="Klenk H.-P."/>
        </authorList>
    </citation>
    <scope>NUCLEOTIDE SEQUENCE [LARGE SCALE GENOMIC DNA]</scope>
    <source>
        <strain evidence="14 15">DSM 43748</strain>
    </source>
</reference>
<dbReference type="PRINTS" id="PR00344">
    <property type="entry name" value="BCTRLSENSOR"/>
</dbReference>